<dbReference type="Gene3D" id="1.25.40.10">
    <property type="entry name" value="Tetratricopeptide repeat domain"/>
    <property type="match status" value="1"/>
</dbReference>
<keyword evidence="1" id="KW-0802">TPR repeat</keyword>
<dbReference type="RefSeq" id="WP_135766633.1">
    <property type="nucleotide sequence ID" value="NZ_RQET01000002.1"/>
</dbReference>
<dbReference type="AlphaFoldDB" id="A0A4R9GJ43"/>
<proteinExistence type="predicted"/>
<dbReference type="PROSITE" id="PS50005">
    <property type="entry name" value="TPR"/>
    <property type="match status" value="1"/>
</dbReference>
<evidence type="ECO:0000313" key="4">
    <source>
        <dbReference type="Proteomes" id="UP000298458"/>
    </source>
</evidence>
<dbReference type="EMBL" id="RQET01000002">
    <property type="protein sequence ID" value="TGK13123.1"/>
    <property type="molecule type" value="Genomic_DNA"/>
</dbReference>
<evidence type="ECO:0000313" key="3">
    <source>
        <dbReference type="EMBL" id="TGK13123.1"/>
    </source>
</evidence>
<feature type="chain" id="PRO_5020971863" evidence="2">
    <location>
        <begin position="22"/>
        <end position="389"/>
    </location>
</feature>
<evidence type="ECO:0000256" key="2">
    <source>
        <dbReference type="SAM" id="SignalP"/>
    </source>
</evidence>
<name>A0A4R9GJ43_9LEPT</name>
<reference evidence="3" key="1">
    <citation type="journal article" date="2019" name="PLoS Negl. Trop. Dis.">
        <title>Revisiting the worldwide diversity of Leptospira species in the environment.</title>
        <authorList>
            <person name="Vincent A.T."/>
            <person name="Schiettekatte O."/>
            <person name="Bourhy P."/>
            <person name="Veyrier F.J."/>
            <person name="Picardeau M."/>
        </authorList>
    </citation>
    <scope>NUCLEOTIDE SEQUENCE [LARGE SCALE GENOMIC DNA]</scope>
    <source>
        <strain evidence="3">SSW15</strain>
    </source>
</reference>
<gene>
    <name evidence="3" type="ORF">EHO60_02680</name>
</gene>
<accession>A0A4R9GJ43</accession>
<evidence type="ECO:0000256" key="1">
    <source>
        <dbReference type="PROSITE-ProRule" id="PRU00339"/>
    </source>
</evidence>
<feature type="repeat" description="TPR" evidence="1">
    <location>
        <begin position="63"/>
        <end position="96"/>
    </location>
</feature>
<comment type="caution">
    <text evidence="3">The sequence shown here is derived from an EMBL/GenBank/DDBJ whole genome shotgun (WGS) entry which is preliminary data.</text>
</comment>
<sequence>MRRTFSICFFLVICTIKSVLALNSTFSWEELLEQAAEEVQRGRYEQAMEKLAIADESGKPRDFRYYWVLGKAFRGQGENLEALRNFRISLQMQPDQEGLLREMTDLYDELRIPDKALETARVLLTKRPEDRDLRYRALLWASRTGNLEYYKNALGLLESKHAYSSDEKAVLQEIGTLQAAKKNPEVADRCRKFLPFFPRNEDLHRICILANKGKDRGSLEKSLTERALIFRENPIFHHILSMEYLDQKKYVESGASARRSLLLALQSDRIPEKDYLIPIRRIYQQNGSVIDQLAIDILEEIILKKRKLGPEEWESLLKQTRFNWEILVFALSEWKNRENSLRAETAENWRERYLSLRSAERERDLSRFAGPYYLDRSFELYLENASSEK</sequence>
<keyword evidence="4" id="KW-1185">Reference proteome</keyword>
<organism evidence="3 4">
    <name type="scientific">Leptospira fletcheri</name>
    <dbReference type="NCBI Taxonomy" id="2484981"/>
    <lineage>
        <taxon>Bacteria</taxon>
        <taxon>Pseudomonadati</taxon>
        <taxon>Spirochaetota</taxon>
        <taxon>Spirochaetia</taxon>
        <taxon>Leptospirales</taxon>
        <taxon>Leptospiraceae</taxon>
        <taxon>Leptospira</taxon>
    </lineage>
</organism>
<keyword evidence="2" id="KW-0732">Signal</keyword>
<dbReference type="InterPro" id="IPR011990">
    <property type="entry name" value="TPR-like_helical_dom_sf"/>
</dbReference>
<dbReference type="Proteomes" id="UP000298458">
    <property type="component" value="Unassembled WGS sequence"/>
</dbReference>
<dbReference type="OrthoDB" id="344979at2"/>
<feature type="signal peptide" evidence="2">
    <location>
        <begin position="1"/>
        <end position="21"/>
    </location>
</feature>
<dbReference type="InterPro" id="IPR019734">
    <property type="entry name" value="TPR_rpt"/>
</dbReference>
<dbReference type="SUPFAM" id="SSF48452">
    <property type="entry name" value="TPR-like"/>
    <property type="match status" value="1"/>
</dbReference>
<protein>
    <submittedName>
        <fullName evidence="3">Uncharacterized protein</fullName>
    </submittedName>
</protein>